<feature type="region of interest" description="Disordered" evidence="1">
    <location>
        <begin position="1"/>
        <end position="24"/>
    </location>
</feature>
<evidence type="ECO:0000256" key="1">
    <source>
        <dbReference type="SAM" id="MobiDB-lite"/>
    </source>
</evidence>
<reference evidence="2" key="1">
    <citation type="journal article" date="2018" name="DNA Res.">
        <title>Multiple hybrid de novo genome assembly of finger millet, an orphan allotetraploid crop.</title>
        <authorList>
            <person name="Hatakeyama M."/>
            <person name="Aluri S."/>
            <person name="Balachadran M.T."/>
            <person name="Sivarajan S.R."/>
            <person name="Patrignani A."/>
            <person name="Gruter S."/>
            <person name="Poveda L."/>
            <person name="Shimizu-Inatsugi R."/>
            <person name="Baeten J."/>
            <person name="Francoijs K.J."/>
            <person name="Nataraja K.N."/>
            <person name="Reddy Y.A.N."/>
            <person name="Phadnis S."/>
            <person name="Ravikumar R.L."/>
            <person name="Schlapbach R."/>
            <person name="Sreeman S.M."/>
            <person name="Shimizu K.K."/>
        </authorList>
    </citation>
    <scope>NUCLEOTIDE SEQUENCE</scope>
</reference>
<dbReference type="AlphaFoldDB" id="A0AAV5BH49"/>
<dbReference type="EMBL" id="BQKI01000001">
    <property type="protein sequence ID" value="GJM84950.1"/>
    <property type="molecule type" value="Genomic_DNA"/>
</dbReference>
<protein>
    <submittedName>
        <fullName evidence="2">Uncharacterized protein</fullName>
    </submittedName>
</protein>
<evidence type="ECO:0000313" key="3">
    <source>
        <dbReference type="Proteomes" id="UP001054889"/>
    </source>
</evidence>
<name>A0AAV5BH49_ELECO</name>
<gene>
    <name evidence="2" type="primary">ga00666</name>
    <name evidence="2" type="ORF">PR202_ga00666</name>
</gene>
<proteinExistence type="predicted"/>
<keyword evidence="3" id="KW-1185">Reference proteome</keyword>
<evidence type="ECO:0000313" key="2">
    <source>
        <dbReference type="EMBL" id="GJM84950.1"/>
    </source>
</evidence>
<sequence>MALDAEAHWPPASEDQELLQDGAPFLKEVEVPRLHDEGAETDFLEVGERGVALQCGGVREPPEAEVELGEGGAPEERGREGRVGVLVPGAVHKDELVDALGAEELEPARELGLVLANVHVYAGEVDAAERARVRGEGVGHRVDAAGHDLGDGEDVGVDEGERHRAPHAAPALGEHGGARAILGGEAGDDVAEDLYGEAADAVDSVGRGARRDGVGERGGAVDWGLGLAGQHLLHQHDNGVPGFDHLGPGVHGGSRLPTARREAEFGGARGGEGFDWVRRRQGSGGGCWWA</sequence>
<dbReference type="Proteomes" id="UP001054889">
    <property type="component" value="Unassembled WGS sequence"/>
</dbReference>
<reference evidence="2" key="2">
    <citation type="submission" date="2021-12" db="EMBL/GenBank/DDBJ databases">
        <title>Resequencing data analysis of finger millet.</title>
        <authorList>
            <person name="Hatakeyama M."/>
            <person name="Aluri S."/>
            <person name="Balachadran M.T."/>
            <person name="Sivarajan S.R."/>
            <person name="Poveda L."/>
            <person name="Shimizu-Inatsugi R."/>
            <person name="Schlapbach R."/>
            <person name="Sreeman S.M."/>
            <person name="Shimizu K.K."/>
        </authorList>
    </citation>
    <scope>NUCLEOTIDE SEQUENCE</scope>
</reference>
<comment type="caution">
    <text evidence="2">The sequence shown here is derived from an EMBL/GenBank/DDBJ whole genome shotgun (WGS) entry which is preliminary data.</text>
</comment>
<organism evidence="2 3">
    <name type="scientific">Eleusine coracana subsp. coracana</name>
    <dbReference type="NCBI Taxonomy" id="191504"/>
    <lineage>
        <taxon>Eukaryota</taxon>
        <taxon>Viridiplantae</taxon>
        <taxon>Streptophyta</taxon>
        <taxon>Embryophyta</taxon>
        <taxon>Tracheophyta</taxon>
        <taxon>Spermatophyta</taxon>
        <taxon>Magnoliopsida</taxon>
        <taxon>Liliopsida</taxon>
        <taxon>Poales</taxon>
        <taxon>Poaceae</taxon>
        <taxon>PACMAD clade</taxon>
        <taxon>Chloridoideae</taxon>
        <taxon>Cynodonteae</taxon>
        <taxon>Eleusininae</taxon>
        <taxon>Eleusine</taxon>
    </lineage>
</organism>
<accession>A0AAV5BH49</accession>